<reference evidence="1 2" key="1">
    <citation type="journal article" date="2007" name="J. Virol.">
        <title>The genome of Gryllus bimaculatus nudivirus indicates an ancient diversification of baculovirus-related nonoccluded nudiviruses of insects.</title>
        <authorList>
            <person name="Wang Y."/>
            <person name="Kleespies R.G."/>
            <person name="Huger A.M."/>
            <person name="Jehle J.A."/>
        </authorList>
    </citation>
    <scope>NUCLEOTIDE SEQUENCE [LARGE SCALE GENOMIC DNA]</scope>
</reference>
<dbReference type="Gene3D" id="3.30.470.30">
    <property type="entry name" value="DNA ligase/mRNA capping enzyme"/>
    <property type="match status" value="1"/>
</dbReference>
<accession>A4L201</accession>
<dbReference type="KEGG" id="vg:4960875"/>
<dbReference type="EMBL" id="EF203088">
    <property type="protein sequence ID" value="ABO45371.1"/>
    <property type="molecule type" value="Genomic_DNA"/>
</dbReference>
<dbReference type="Proteomes" id="UP000203733">
    <property type="component" value="Segment"/>
</dbReference>
<name>A4L201_9VIRU</name>
<dbReference type="SUPFAM" id="SSF56091">
    <property type="entry name" value="DNA ligase/mRNA capping enzyme, catalytic domain"/>
    <property type="match status" value="1"/>
</dbReference>
<keyword evidence="1" id="KW-0436">Ligase</keyword>
<evidence type="ECO:0000313" key="2">
    <source>
        <dbReference type="Proteomes" id="UP000203733"/>
    </source>
</evidence>
<dbReference type="GO" id="GO:0016874">
    <property type="term" value="F:ligase activity"/>
    <property type="evidence" value="ECO:0007669"/>
    <property type="project" value="UniProtKB-KW"/>
</dbReference>
<dbReference type="GeneID" id="4960875"/>
<keyword evidence="2" id="KW-1185">Reference proteome</keyword>
<evidence type="ECO:0000313" key="1">
    <source>
        <dbReference type="EMBL" id="ABO45371.1"/>
    </source>
</evidence>
<organism evidence="1 2">
    <name type="scientific">Gryllus bimaculatus nudivirus</name>
    <dbReference type="NCBI Taxonomy" id="432587"/>
    <lineage>
        <taxon>Viruses</taxon>
        <taxon>Viruses incertae sedis</taxon>
        <taxon>Naldaviricetes</taxon>
        <taxon>Lefavirales</taxon>
        <taxon>Nudiviridae</taxon>
        <taxon>Alphanudivirus</taxon>
        <taxon>Alphanudivirus grybimaculati</taxon>
    </lineage>
</organism>
<sequence length="299" mass="34787">MFSISNVIKKRKKLKRSTTKQVKKIDLCNVIDKNNELSSVTIPNESSSFVIDNTAHLKNLYFARLFNIYPLKPVLVTKLSCSKFLNLQNTITEKKIKGVRIFCVYKQNENVLFFNKYCNIVKNITVPLIFNCNISGCVFDGVLSPTNVYHVYDIQYAGFEKVTHKLLSERKKILKNVLTDSENVQVLPYEESSSDIKKIEHEVVIKKLNESYKSNKTLWYAIIKERKTIMNVLQVNKNDKGKYKEVVCFSEAYNRPVTCDVIPRTLSWKLLLSFDKKPKKAIVLHDSDFQHNRLLSFIW</sequence>
<protein>
    <submittedName>
        <fullName evidence="1">DNA ligase</fullName>
    </submittedName>
</protein>
<dbReference type="RefSeq" id="YP_001111305.1">
    <property type="nucleotide sequence ID" value="NC_009240.1"/>
</dbReference>
<proteinExistence type="predicted"/>